<evidence type="ECO:0000256" key="1">
    <source>
        <dbReference type="ARBA" id="ARBA00022670"/>
    </source>
</evidence>
<evidence type="ECO:0000256" key="5">
    <source>
        <dbReference type="ARBA" id="ARBA00023049"/>
    </source>
</evidence>
<evidence type="ECO:0000313" key="8">
    <source>
        <dbReference type="EMBL" id="QNP46173.1"/>
    </source>
</evidence>
<evidence type="ECO:0000259" key="7">
    <source>
        <dbReference type="PROSITE" id="PS50249"/>
    </source>
</evidence>
<evidence type="ECO:0000256" key="4">
    <source>
        <dbReference type="ARBA" id="ARBA00022833"/>
    </source>
</evidence>
<dbReference type="EMBL" id="CP060782">
    <property type="protein sequence ID" value="QNP46173.1"/>
    <property type="molecule type" value="Genomic_DNA"/>
</dbReference>
<evidence type="ECO:0000256" key="6">
    <source>
        <dbReference type="SAM" id="MobiDB-lite"/>
    </source>
</evidence>
<protein>
    <recommendedName>
        <fullName evidence="7">MPN domain-containing protein</fullName>
    </recommendedName>
</protein>
<proteinExistence type="predicted"/>
<dbReference type="PROSITE" id="PS50249">
    <property type="entry name" value="MPN"/>
    <property type="match status" value="1"/>
</dbReference>
<dbReference type="Proteomes" id="UP000516105">
    <property type="component" value="Chromosome"/>
</dbReference>
<keyword evidence="2" id="KW-0479">Metal-binding</keyword>
<dbReference type="Pfam" id="PF04002">
    <property type="entry name" value="RadC"/>
    <property type="match status" value="1"/>
</dbReference>
<keyword evidence="4" id="KW-0862">Zinc</keyword>
<gene>
    <name evidence="8" type="ORF">H9L14_02670</name>
</gene>
<dbReference type="InterPro" id="IPR025657">
    <property type="entry name" value="RadC_JAB"/>
</dbReference>
<feature type="domain" description="MPN" evidence="7">
    <location>
        <begin position="1"/>
        <end position="62"/>
    </location>
</feature>
<keyword evidence="9" id="KW-1185">Reference proteome</keyword>
<dbReference type="PROSITE" id="PS01302">
    <property type="entry name" value="UPF0758"/>
    <property type="match status" value="1"/>
</dbReference>
<evidence type="ECO:0000256" key="2">
    <source>
        <dbReference type="ARBA" id="ARBA00022723"/>
    </source>
</evidence>
<dbReference type="PANTHER" id="PTHR30471">
    <property type="entry name" value="DNA REPAIR PROTEIN RADC"/>
    <property type="match status" value="1"/>
</dbReference>
<feature type="region of interest" description="Disordered" evidence="6">
    <location>
        <begin position="1"/>
        <end position="22"/>
    </location>
</feature>
<dbReference type="InterPro" id="IPR001405">
    <property type="entry name" value="UPF0758"/>
</dbReference>
<keyword evidence="3" id="KW-0378">Hydrolase</keyword>
<name>A0ABX6TF01_9SPHN</name>
<keyword evidence="5" id="KW-0482">Metalloprotease</keyword>
<dbReference type="PANTHER" id="PTHR30471:SF3">
    <property type="entry name" value="UPF0758 PROTEIN YEES-RELATED"/>
    <property type="match status" value="1"/>
</dbReference>
<organism evidence="8 9">
    <name type="scientific">Sphingomonas sediminicola</name>
    <dbReference type="NCBI Taxonomy" id="386874"/>
    <lineage>
        <taxon>Bacteria</taxon>
        <taxon>Pseudomonadati</taxon>
        <taxon>Pseudomonadota</taxon>
        <taxon>Alphaproteobacteria</taxon>
        <taxon>Sphingomonadales</taxon>
        <taxon>Sphingomonadaceae</taxon>
        <taxon>Sphingomonas</taxon>
    </lineage>
</organism>
<dbReference type="InterPro" id="IPR020891">
    <property type="entry name" value="UPF0758_CS"/>
</dbReference>
<reference evidence="8 9" key="1">
    <citation type="submission" date="2020-08" db="EMBL/GenBank/DDBJ databases">
        <title>Genome sequence of Sphingomonas sediminicola KACC 15039T.</title>
        <authorList>
            <person name="Hyun D.-W."/>
            <person name="Bae J.-W."/>
        </authorList>
    </citation>
    <scope>NUCLEOTIDE SEQUENCE [LARGE SCALE GENOMIC DNA]</scope>
    <source>
        <strain evidence="8 9">KACC 15039</strain>
    </source>
</reference>
<accession>A0ABX6TF01</accession>
<sequence length="62" mass="6622">MHASTGILLAHNHPSGDPRPSVSDCLATRRLACAAQGIGCTLLDHFVLSAAHWSSFRRLALL</sequence>
<keyword evidence="1" id="KW-0645">Protease</keyword>
<dbReference type="InterPro" id="IPR037518">
    <property type="entry name" value="MPN"/>
</dbReference>
<evidence type="ECO:0000313" key="9">
    <source>
        <dbReference type="Proteomes" id="UP000516105"/>
    </source>
</evidence>
<dbReference type="Gene3D" id="3.40.140.10">
    <property type="entry name" value="Cytidine Deaminase, domain 2"/>
    <property type="match status" value="1"/>
</dbReference>
<evidence type="ECO:0000256" key="3">
    <source>
        <dbReference type="ARBA" id="ARBA00022801"/>
    </source>
</evidence>